<gene>
    <name evidence="2" type="ORF">GXW78_16040</name>
</gene>
<dbReference type="RefSeq" id="WP_211869850.1">
    <property type="nucleotide sequence ID" value="NZ_JAAEDI010000016.1"/>
</dbReference>
<dbReference type="EMBL" id="JAAEDI010000016">
    <property type="protein sequence ID" value="MBR0651184.1"/>
    <property type="molecule type" value="Genomic_DNA"/>
</dbReference>
<reference evidence="3" key="1">
    <citation type="journal article" date="2021" name="Syst. Appl. Microbiol.">
        <title>Roseomonas hellenica sp. nov., isolated from roots of wild-growing Alkanna tinctoria.</title>
        <authorList>
            <person name="Rat A."/>
            <person name="Naranjo H.D."/>
            <person name="Lebbe L."/>
            <person name="Cnockaert M."/>
            <person name="Krigas N."/>
            <person name="Grigoriadou K."/>
            <person name="Maloupa E."/>
            <person name="Willems A."/>
        </authorList>
    </citation>
    <scope>NUCLEOTIDE SEQUENCE [LARGE SCALE GENOMIC DNA]</scope>
    <source>
        <strain evidence="3">LMG 31159</strain>
    </source>
</reference>
<evidence type="ECO:0000256" key="1">
    <source>
        <dbReference type="SAM" id="MobiDB-lite"/>
    </source>
</evidence>
<organism evidence="2 3">
    <name type="scientific">Neoroseomonas terrae</name>
    <dbReference type="NCBI Taxonomy" id="424799"/>
    <lineage>
        <taxon>Bacteria</taxon>
        <taxon>Pseudomonadati</taxon>
        <taxon>Pseudomonadota</taxon>
        <taxon>Alphaproteobacteria</taxon>
        <taxon>Acetobacterales</taxon>
        <taxon>Acetobacteraceae</taxon>
        <taxon>Neoroseomonas</taxon>
    </lineage>
</organism>
<name>A0ABS5EJH8_9PROT</name>
<keyword evidence="3" id="KW-1185">Reference proteome</keyword>
<dbReference type="Proteomes" id="UP000698752">
    <property type="component" value="Unassembled WGS sequence"/>
</dbReference>
<evidence type="ECO:0000313" key="2">
    <source>
        <dbReference type="EMBL" id="MBR0651184.1"/>
    </source>
</evidence>
<sequence length="199" mass="21858">MSKTLPWAEPTFTFAEVLTVVGTESAWLRTLLQRDKDGRLGTKHRTGRLLFALKDVVGINVLWQLNTTLRMAPAAAWEVVESVYWVIGNAKKADGTKDRTHADVRIAFDSDGGVLVWTVRDDGRVITWNDNATEKMSITVAAERGPRIVFPMSAIMAPFHRAVQLWANWPEAGAEADEEPSGGEKSPDDDGVPATAKAN</sequence>
<proteinExistence type="predicted"/>
<accession>A0ABS5EJH8</accession>
<feature type="region of interest" description="Disordered" evidence="1">
    <location>
        <begin position="170"/>
        <end position="199"/>
    </location>
</feature>
<evidence type="ECO:0000313" key="3">
    <source>
        <dbReference type="Proteomes" id="UP000698752"/>
    </source>
</evidence>
<protein>
    <submittedName>
        <fullName evidence="2">Uncharacterized protein</fullName>
    </submittedName>
</protein>
<comment type="caution">
    <text evidence="2">The sequence shown here is derived from an EMBL/GenBank/DDBJ whole genome shotgun (WGS) entry which is preliminary data.</text>
</comment>
<feature type="compositionally biased region" description="Acidic residues" evidence="1">
    <location>
        <begin position="174"/>
        <end position="191"/>
    </location>
</feature>